<proteinExistence type="predicted"/>
<dbReference type="Proteomes" id="UP000630149">
    <property type="component" value="Unassembled WGS sequence"/>
</dbReference>
<organism evidence="2 3">
    <name type="scientific">Legionella impletisoli</name>
    <dbReference type="NCBI Taxonomy" id="343510"/>
    <lineage>
        <taxon>Bacteria</taxon>
        <taxon>Pseudomonadati</taxon>
        <taxon>Pseudomonadota</taxon>
        <taxon>Gammaproteobacteria</taxon>
        <taxon>Legionellales</taxon>
        <taxon>Legionellaceae</taxon>
        <taxon>Legionella</taxon>
    </lineage>
</organism>
<reference evidence="2" key="2">
    <citation type="submission" date="2020-09" db="EMBL/GenBank/DDBJ databases">
        <authorList>
            <person name="Sun Q."/>
            <person name="Ohkuma M."/>
        </authorList>
    </citation>
    <scope>NUCLEOTIDE SEQUENCE</scope>
    <source>
        <strain evidence="2">JCM 13919</strain>
    </source>
</reference>
<dbReference type="InterPro" id="IPR001584">
    <property type="entry name" value="Integrase_cat-core"/>
</dbReference>
<dbReference type="InterPro" id="IPR036397">
    <property type="entry name" value="RNaseH_sf"/>
</dbReference>
<dbReference type="PANTHER" id="PTHR10948">
    <property type="entry name" value="TRANSPOSASE"/>
    <property type="match status" value="1"/>
</dbReference>
<dbReference type="AlphaFoldDB" id="A0A917JNX9"/>
<dbReference type="PROSITE" id="PS50994">
    <property type="entry name" value="INTEGRASE"/>
    <property type="match status" value="1"/>
</dbReference>
<dbReference type="Gene3D" id="3.30.420.10">
    <property type="entry name" value="Ribonuclease H-like superfamily/Ribonuclease H"/>
    <property type="match status" value="1"/>
</dbReference>
<reference evidence="2" key="1">
    <citation type="journal article" date="2014" name="Int. J. Syst. Evol. Microbiol.">
        <title>Complete genome sequence of Corynebacterium casei LMG S-19264T (=DSM 44701T), isolated from a smear-ripened cheese.</title>
        <authorList>
            <consortium name="US DOE Joint Genome Institute (JGI-PGF)"/>
            <person name="Walter F."/>
            <person name="Albersmeier A."/>
            <person name="Kalinowski J."/>
            <person name="Ruckert C."/>
        </authorList>
    </citation>
    <scope>NUCLEOTIDE SEQUENCE</scope>
    <source>
        <strain evidence="2">JCM 13919</strain>
    </source>
</reference>
<dbReference type="GO" id="GO:0004803">
    <property type="term" value="F:transposase activity"/>
    <property type="evidence" value="ECO:0007669"/>
    <property type="project" value="TreeGrafter"/>
</dbReference>
<dbReference type="InterPro" id="IPR051917">
    <property type="entry name" value="Transposase-Integrase"/>
</dbReference>
<feature type="domain" description="Integrase catalytic" evidence="1">
    <location>
        <begin position="58"/>
        <end position="221"/>
    </location>
</feature>
<dbReference type="EMBL" id="BMOB01000001">
    <property type="protein sequence ID" value="GGI78509.1"/>
    <property type="molecule type" value="Genomic_DNA"/>
</dbReference>
<dbReference type="SUPFAM" id="SSF53098">
    <property type="entry name" value="Ribonuclease H-like"/>
    <property type="match status" value="1"/>
</dbReference>
<comment type="caution">
    <text evidence="2">The sequence shown here is derived from an EMBL/GenBank/DDBJ whole genome shotgun (WGS) entry which is preliminary data.</text>
</comment>
<dbReference type="GO" id="GO:0003676">
    <property type="term" value="F:nucleic acid binding"/>
    <property type="evidence" value="ECO:0007669"/>
    <property type="project" value="InterPro"/>
</dbReference>
<gene>
    <name evidence="2" type="ORF">GCM10007966_03940</name>
</gene>
<dbReference type="InterPro" id="IPR053392">
    <property type="entry name" value="Transposase_IS30-like"/>
</dbReference>
<accession>A0A917JNX9</accession>
<evidence type="ECO:0000313" key="3">
    <source>
        <dbReference type="Proteomes" id="UP000630149"/>
    </source>
</evidence>
<dbReference type="PANTHER" id="PTHR10948:SF23">
    <property type="entry name" value="TRANSPOSASE INSI FOR INSERTION SEQUENCE ELEMENT IS30A-RELATED"/>
    <property type="match status" value="1"/>
</dbReference>
<dbReference type="GO" id="GO:0005829">
    <property type="term" value="C:cytosol"/>
    <property type="evidence" value="ECO:0007669"/>
    <property type="project" value="TreeGrafter"/>
</dbReference>
<evidence type="ECO:0000313" key="2">
    <source>
        <dbReference type="EMBL" id="GGI78509.1"/>
    </source>
</evidence>
<name>A0A917JNX9_9GAMM</name>
<keyword evidence="3" id="KW-1185">Reference proteome</keyword>
<dbReference type="GO" id="GO:0015074">
    <property type="term" value="P:DNA integration"/>
    <property type="evidence" value="ECO:0007669"/>
    <property type="project" value="InterPro"/>
</dbReference>
<dbReference type="InterPro" id="IPR012337">
    <property type="entry name" value="RNaseH-like_sf"/>
</dbReference>
<sequence length="229" mass="27355">MKYQKLTIYVCPETIYQYVYKSKNKELYHCLPYKQPKRHKRYSRKQHQCRFGGDIRLITERPADINTRTRFGHWEGDTIQFMGNKKQVITTLVERKSRMVFLIKNNSKHSQGVMEKIGNKFEDLPQQMLKSITFDQGVEFAAYRHLEDKTKCHVYYCETHSPWQKGSNENMNGRLRRYLPKTTIIDNVTQTELDSLADKMNLCPRKCLGFKMPKEVFIQQHKNDCRTWS</sequence>
<dbReference type="GO" id="GO:0032196">
    <property type="term" value="P:transposition"/>
    <property type="evidence" value="ECO:0007669"/>
    <property type="project" value="TreeGrafter"/>
</dbReference>
<evidence type="ECO:0000259" key="1">
    <source>
        <dbReference type="PROSITE" id="PS50994"/>
    </source>
</evidence>
<dbReference type="NCBIfam" id="NF033563">
    <property type="entry name" value="transpos_IS30"/>
    <property type="match status" value="1"/>
</dbReference>
<protein>
    <recommendedName>
        <fullName evidence="1">Integrase catalytic domain-containing protein</fullName>
    </recommendedName>
</protein>